<evidence type="ECO:0000256" key="2">
    <source>
        <dbReference type="ARBA" id="ARBA00001936"/>
    </source>
</evidence>
<dbReference type="PANTHER" id="PTHR43226">
    <property type="entry name" value="XAA-PRO AMINOPEPTIDASE 3"/>
    <property type="match status" value="1"/>
</dbReference>
<sequence length="565" mass="60898">MSAQSHQSTPPPAGTGVPEGASAAGGQNFITAGEADVVRPRIDVPGATRDSAGAESDSEPVSVSAEAGETTADPAASSGREPGQANHDEEPHAAFRRFMATGWAPIDDAVPSRDGCVPYTAKRRALLGSRFPADALVVPSGGLRVRANDTDFPFRPGSDLFWLTGCHEPDAVLVLLPNAAGEHDATLYVAGRSDRSSSAFYTDRRYGELWVGPRPGVRETAAALEIECRPLTELSGALARLAPGNTRTLRGIDPLVDHSVLRWSDDRSADDRDVVLAQALSELRLVKDDFEIARLDEAVAATARGFTECVGEIGRAMELPNGERWLEGTFWRRARVDGNDVGYGSIVACGHHATTLHWVRDDGPVRAGELALLDMGVEGRSLYTADVTRTLPITGRFTDLQRQVYDVVLRAQQAGIDTVRPGASFLDPHRAAMQVIATALADWGLLPDGAQASLSEDPRAPDAGIHRRYTLHATSHMLGLDVHDCAQARDETYRDAALEPGMVLTVEPGLYFQPDDLTVPPELRGIGVRIEDDILVTRDGRRNMSSGLPRTPEDIENWMGRHLPN</sequence>
<dbReference type="GO" id="GO:0005829">
    <property type="term" value="C:cytosol"/>
    <property type="evidence" value="ECO:0007669"/>
    <property type="project" value="TreeGrafter"/>
</dbReference>
<dbReference type="Pfam" id="PF05195">
    <property type="entry name" value="AMP_N"/>
    <property type="match status" value="1"/>
</dbReference>
<dbReference type="Gene3D" id="3.90.230.10">
    <property type="entry name" value="Creatinase/methionine aminopeptidase superfamily"/>
    <property type="match status" value="1"/>
</dbReference>
<reference evidence="10 11" key="1">
    <citation type="submission" date="2019-04" db="EMBL/GenBank/DDBJ databases">
        <title>Draft genome sequences for three unisolated Alnus-infective Frankia Sp+ strains, AgTrS, AiOr and AvVan, the first sequenced Frankia strains able to sporulate in-planta.</title>
        <authorList>
            <person name="Bethencourt L."/>
            <person name="Vautrin F."/>
            <person name="Taib N."/>
            <person name="Dubost A."/>
            <person name="Castro-Garcia L."/>
            <person name="Imbaud O."/>
            <person name="Abrouk D."/>
            <person name="Fournier P."/>
            <person name="Briolay J."/>
            <person name="Nguyen A."/>
            <person name="Normand P."/>
            <person name="Fernandez M.P."/>
            <person name="Brochier-Armanet C."/>
            <person name="Herrera-Belaroussi A."/>
        </authorList>
    </citation>
    <scope>NUCLEOTIDE SEQUENCE [LARGE SCALE GENOMIC DNA]</scope>
    <source>
        <strain evidence="10 11">AvVan</strain>
    </source>
</reference>
<dbReference type="SMART" id="SM01011">
    <property type="entry name" value="AMP_N"/>
    <property type="match status" value="1"/>
</dbReference>
<dbReference type="PANTHER" id="PTHR43226:SF4">
    <property type="entry name" value="XAA-PRO AMINOPEPTIDASE 3"/>
    <property type="match status" value="1"/>
</dbReference>
<dbReference type="Pfam" id="PF00557">
    <property type="entry name" value="Peptidase_M24"/>
    <property type="match status" value="1"/>
</dbReference>
<evidence type="ECO:0000313" key="10">
    <source>
        <dbReference type="EMBL" id="THJ75258.1"/>
    </source>
</evidence>
<keyword evidence="6" id="KW-0378">Hydrolase</keyword>
<name>A0A4S5ES46_9ACTN</name>
<evidence type="ECO:0000313" key="11">
    <source>
        <dbReference type="Proteomes" id="UP000305282"/>
    </source>
</evidence>
<dbReference type="SUPFAM" id="SSF55920">
    <property type="entry name" value="Creatinase/aminopeptidase"/>
    <property type="match status" value="1"/>
</dbReference>
<evidence type="ECO:0000259" key="9">
    <source>
        <dbReference type="SMART" id="SM01011"/>
    </source>
</evidence>
<evidence type="ECO:0000256" key="6">
    <source>
        <dbReference type="ARBA" id="ARBA00022801"/>
    </source>
</evidence>
<gene>
    <name evidence="10" type="ORF">E7Y31_06565</name>
</gene>
<dbReference type="Proteomes" id="UP000305282">
    <property type="component" value="Unassembled WGS sequence"/>
</dbReference>
<dbReference type="InterPro" id="IPR036005">
    <property type="entry name" value="Creatinase/aminopeptidase-like"/>
</dbReference>
<dbReference type="GO" id="GO:0030145">
    <property type="term" value="F:manganese ion binding"/>
    <property type="evidence" value="ECO:0007669"/>
    <property type="project" value="InterPro"/>
</dbReference>
<dbReference type="EMBL" id="SSXH01000101">
    <property type="protein sequence ID" value="THJ75258.1"/>
    <property type="molecule type" value="Genomic_DNA"/>
</dbReference>
<accession>A0A4S5ES46</accession>
<evidence type="ECO:0000256" key="4">
    <source>
        <dbReference type="ARBA" id="ARBA00012574"/>
    </source>
</evidence>
<dbReference type="Gene3D" id="3.40.350.10">
    <property type="entry name" value="Creatinase/prolidase N-terminal domain"/>
    <property type="match status" value="1"/>
</dbReference>
<dbReference type="InterPro" id="IPR052433">
    <property type="entry name" value="X-Pro_dipept-like"/>
</dbReference>
<keyword evidence="10" id="KW-0031">Aminopeptidase</keyword>
<comment type="similarity">
    <text evidence="3">Belongs to the peptidase M24B family.</text>
</comment>
<dbReference type="InterPro" id="IPR029149">
    <property type="entry name" value="Creatin/AminoP/Spt16_N"/>
</dbReference>
<feature type="domain" description="Aminopeptidase P N-terminal" evidence="9">
    <location>
        <begin position="114"/>
        <end position="257"/>
    </location>
</feature>
<dbReference type="InterPro" id="IPR000994">
    <property type="entry name" value="Pept_M24"/>
</dbReference>
<dbReference type="CDD" id="cd01087">
    <property type="entry name" value="Prolidase"/>
    <property type="match status" value="1"/>
</dbReference>
<dbReference type="SUPFAM" id="SSF53092">
    <property type="entry name" value="Creatinase/prolidase N-terminal domain"/>
    <property type="match status" value="1"/>
</dbReference>
<evidence type="ECO:0000256" key="8">
    <source>
        <dbReference type="SAM" id="MobiDB-lite"/>
    </source>
</evidence>
<keyword evidence="10" id="KW-0645">Protease</keyword>
<comment type="cofactor">
    <cofactor evidence="2">
        <name>Mn(2+)</name>
        <dbReference type="ChEBI" id="CHEBI:29035"/>
    </cofactor>
</comment>
<evidence type="ECO:0000256" key="1">
    <source>
        <dbReference type="ARBA" id="ARBA00001424"/>
    </source>
</evidence>
<keyword evidence="11" id="KW-1185">Reference proteome</keyword>
<comment type="catalytic activity">
    <reaction evidence="1">
        <text>Release of any N-terminal amino acid, including proline, that is linked to proline, even from a dipeptide or tripeptide.</text>
        <dbReference type="EC" id="3.4.11.9"/>
    </reaction>
</comment>
<keyword evidence="7" id="KW-0464">Manganese</keyword>
<organism evidence="10 11">
    <name type="scientific">Candidatus Frankia alpina</name>
    <dbReference type="NCBI Taxonomy" id="2699483"/>
    <lineage>
        <taxon>Bacteria</taxon>
        <taxon>Bacillati</taxon>
        <taxon>Actinomycetota</taxon>
        <taxon>Actinomycetes</taxon>
        <taxon>Frankiales</taxon>
        <taxon>Frankiaceae</taxon>
        <taxon>Frankia</taxon>
    </lineage>
</organism>
<proteinExistence type="inferred from homology"/>
<dbReference type="InterPro" id="IPR007865">
    <property type="entry name" value="Aminopep_P_N"/>
</dbReference>
<evidence type="ECO:0000256" key="7">
    <source>
        <dbReference type="ARBA" id="ARBA00023211"/>
    </source>
</evidence>
<dbReference type="OrthoDB" id="9806388at2"/>
<dbReference type="EC" id="3.4.11.9" evidence="4"/>
<comment type="caution">
    <text evidence="10">The sequence shown here is derived from an EMBL/GenBank/DDBJ whole genome shotgun (WGS) entry which is preliminary data.</text>
</comment>
<keyword evidence="5" id="KW-0479">Metal-binding</keyword>
<dbReference type="GO" id="GO:0070006">
    <property type="term" value="F:metalloaminopeptidase activity"/>
    <property type="evidence" value="ECO:0007669"/>
    <property type="project" value="InterPro"/>
</dbReference>
<evidence type="ECO:0000256" key="3">
    <source>
        <dbReference type="ARBA" id="ARBA00008766"/>
    </source>
</evidence>
<evidence type="ECO:0000256" key="5">
    <source>
        <dbReference type="ARBA" id="ARBA00022723"/>
    </source>
</evidence>
<dbReference type="AlphaFoldDB" id="A0A4S5ES46"/>
<protein>
    <recommendedName>
        <fullName evidence="4">Xaa-Pro aminopeptidase</fullName>
        <ecNumber evidence="4">3.4.11.9</ecNumber>
    </recommendedName>
</protein>
<dbReference type="GO" id="GO:0006508">
    <property type="term" value="P:proteolysis"/>
    <property type="evidence" value="ECO:0007669"/>
    <property type="project" value="TreeGrafter"/>
</dbReference>
<feature type="region of interest" description="Disordered" evidence="8">
    <location>
        <begin position="1"/>
        <end position="88"/>
    </location>
</feature>